<dbReference type="OrthoDB" id="5734946at2"/>
<evidence type="ECO:0000256" key="1">
    <source>
        <dbReference type="SAM" id="Phobius"/>
    </source>
</evidence>
<dbReference type="EMBL" id="LN614827">
    <property type="protein sequence ID" value="CEG57420.1"/>
    <property type="molecule type" value="Genomic_DNA"/>
</dbReference>
<keyword evidence="1" id="KW-0472">Membrane</keyword>
<dbReference type="KEGG" id="lfa:LFA_2034"/>
<name>A0A098G7D4_9GAMM</name>
<organism evidence="2 3">
    <name type="scientific">Legionella fallonii LLAP-10</name>
    <dbReference type="NCBI Taxonomy" id="1212491"/>
    <lineage>
        <taxon>Bacteria</taxon>
        <taxon>Pseudomonadati</taxon>
        <taxon>Pseudomonadota</taxon>
        <taxon>Gammaproteobacteria</taxon>
        <taxon>Legionellales</taxon>
        <taxon>Legionellaceae</taxon>
        <taxon>Legionella</taxon>
    </lineage>
</organism>
<sequence length="130" mass="14534">MRKQQGMTLIGMLLTVAAIVMAAIVVMRLVPVYLQHYEIVQSIKSLNTVPVASLSGDPLADMTVLRSDLTKRLDINGVDELKEGDVTFTPNGEHKFNVRLKYQVVRFLAYNVNLMINFDDTYEVTAGSEN</sequence>
<dbReference type="Pfam" id="PF16137">
    <property type="entry name" value="DUF4845"/>
    <property type="match status" value="1"/>
</dbReference>
<reference evidence="3" key="1">
    <citation type="submission" date="2014-09" db="EMBL/GenBank/DDBJ databases">
        <authorList>
            <person name="Gomez-Valero L."/>
        </authorList>
    </citation>
    <scope>NUCLEOTIDE SEQUENCE [LARGE SCALE GENOMIC DNA]</scope>
    <source>
        <strain evidence="3">ATCC700992</strain>
    </source>
</reference>
<gene>
    <name evidence="2" type="ORF">LFA_2034</name>
</gene>
<dbReference type="RefSeq" id="WP_045095925.1">
    <property type="nucleotide sequence ID" value="NZ_LN614827.1"/>
</dbReference>
<protein>
    <submittedName>
        <fullName evidence="2">Transmembrane protein</fullName>
    </submittedName>
</protein>
<dbReference type="STRING" id="1212491.LFA_2034"/>
<keyword evidence="3" id="KW-1185">Reference proteome</keyword>
<dbReference type="AlphaFoldDB" id="A0A098G7D4"/>
<feature type="transmembrane region" description="Helical" evidence="1">
    <location>
        <begin position="12"/>
        <end position="34"/>
    </location>
</feature>
<dbReference type="HOGENOM" id="CLU_149778_0_1_6"/>
<evidence type="ECO:0000313" key="3">
    <source>
        <dbReference type="Proteomes" id="UP000032430"/>
    </source>
</evidence>
<dbReference type="InterPro" id="IPR032314">
    <property type="entry name" value="DUF4845"/>
</dbReference>
<keyword evidence="1" id="KW-1133">Transmembrane helix</keyword>
<proteinExistence type="predicted"/>
<evidence type="ECO:0000313" key="2">
    <source>
        <dbReference type="EMBL" id="CEG57420.1"/>
    </source>
</evidence>
<accession>A0A098G7D4</accession>
<keyword evidence="1 2" id="KW-0812">Transmembrane</keyword>
<dbReference type="Proteomes" id="UP000032430">
    <property type="component" value="Chromosome I"/>
</dbReference>